<dbReference type="Gene3D" id="3.40.50.300">
    <property type="entry name" value="P-loop containing nucleotide triphosphate hydrolases"/>
    <property type="match status" value="1"/>
</dbReference>
<evidence type="ECO:0000313" key="4">
    <source>
        <dbReference type="Proteomes" id="UP001501020"/>
    </source>
</evidence>
<feature type="region of interest" description="Disordered" evidence="1">
    <location>
        <begin position="1"/>
        <end position="104"/>
    </location>
</feature>
<keyword evidence="4" id="KW-1185">Reference proteome</keyword>
<proteinExistence type="predicted"/>
<feature type="domain" description="AAA" evidence="2">
    <location>
        <begin position="141"/>
        <end position="316"/>
    </location>
</feature>
<evidence type="ECO:0000256" key="1">
    <source>
        <dbReference type="SAM" id="MobiDB-lite"/>
    </source>
</evidence>
<dbReference type="InterPro" id="IPR050678">
    <property type="entry name" value="DNA_Partitioning_ATPase"/>
</dbReference>
<gene>
    <name evidence="3" type="ORF">GCM10009727_55080</name>
</gene>
<organism evidence="3 4">
    <name type="scientific">Actinomadura napierensis</name>
    <dbReference type="NCBI Taxonomy" id="267854"/>
    <lineage>
        <taxon>Bacteria</taxon>
        <taxon>Bacillati</taxon>
        <taxon>Actinomycetota</taxon>
        <taxon>Actinomycetes</taxon>
        <taxon>Streptosporangiales</taxon>
        <taxon>Thermomonosporaceae</taxon>
        <taxon>Actinomadura</taxon>
    </lineage>
</organism>
<sequence>MSTGPGLGRPDRADESPDERPPGPGGTGDAEPARETPASPAAQADEETRGDAGVATTPAAAPSGHAMWGNTTSGTAENVGYVPTSAGTQQAGPRNGPSQGESELVREALKDAKVSHETAVTALKAMSGRREREWPRPDHCRIITIANQKGGVGKTTSSVNLAASLAMHGAQVLVVDLDPQGNASTALGVEHHAEIPSIYDVLIEDMALADIVVAAPEIPNLYCAPATLNLAGAEIELVSKVARESRLRRALDAYDTDKFDYVLIDCPPSLGLLTVNALVGGDELLIPIQCEYYALEGLGQLIRTVDLVKAHLNQKLWVSTILLTMYDARTRLAAQVADDVRSHFGDVVLNTVIPRSVRVSEAPSYGQSVMTYDPGSSGALAYSEAASEMAHGGARK</sequence>
<name>A0ABN2ZZ62_9ACTN</name>
<dbReference type="Pfam" id="PF13614">
    <property type="entry name" value="AAA_31"/>
    <property type="match status" value="1"/>
</dbReference>
<dbReference type="CDD" id="cd02042">
    <property type="entry name" value="ParAB_family"/>
    <property type="match status" value="1"/>
</dbReference>
<dbReference type="EMBL" id="BAAAMR010000055">
    <property type="protein sequence ID" value="GAA2150614.1"/>
    <property type="molecule type" value="Genomic_DNA"/>
</dbReference>
<comment type="caution">
    <text evidence="3">The sequence shown here is derived from an EMBL/GenBank/DDBJ whole genome shotgun (WGS) entry which is preliminary data.</text>
</comment>
<dbReference type="Proteomes" id="UP001501020">
    <property type="component" value="Unassembled WGS sequence"/>
</dbReference>
<feature type="compositionally biased region" description="Basic and acidic residues" evidence="1">
    <location>
        <begin position="9"/>
        <end position="21"/>
    </location>
</feature>
<evidence type="ECO:0000313" key="3">
    <source>
        <dbReference type="EMBL" id="GAA2150614.1"/>
    </source>
</evidence>
<dbReference type="PANTHER" id="PTHR13696:SF52">
    <property type="entry name" value="PARA FAMILY PROTEIN CT_582"/>
    <property type="match status" value="1"/>
</dbReference>
<dbReference type="InterPro" id="IPR025669">
    <property type="entry name" value="AAA_dom"/>
</dbReference>
<accession>A0ABN2ZZ62</accession>
<dbReference type="PANTHER" id="PTHR13696">
    <property type="entry name" value="P-LOOP CONTAINING NUCLEOSIDE TRIPHOSPHATE HYDROLASE"/>
    <property type="match status" value="1"/>
</dbReference>
<feature type="compositionally biased region" description="Polar residues" evidence="1">
    <location>
        <begin position="85"/>
        <end position="101"/>
    </location>
</feature>
<evidence type="ECO:0000259" key="2">
    <source>
        <dbReference type="Pfam" id="PF13614"/>
    </source>
</evidence>
<dbReference type="InterPro" id="IPR027417">
    <property type="entry name" value="P-loop_NTPase"/>
</dbReference>
<reference evidence="3 4" key="1">
    <citation type="journal article" date="2019" name="Int. J. Syst. Evol. Microbiol.">
        <title>The Global Catalogue of Microorganisms (GCM) 10K type strain sequencing project: providing services to taxonomists for standard genome sequencing and annotation.</title>
        <authorList>
            <consortium name="The Broad Institute Genomics Platform"/>
            <consortium name="The Broad Institute Genome Sequencing Center for Infectious Disease"/>
            <person name="Wu L."/>
            <person name="Ma J."/>
        </authorList>
    </citation>
    <scope>NUCLEOTIDE SEQUENCE [LARGE SCALE GENOMIC DNA]</scope>
    <source>
        <strain evidence="3 4">JCM 13850</strain>
    </source>
</reference>
<protein>
    <recommendedName>
        <fullName evidence="2">AAA domain-containing protein</fullName>
    </recommendedName>
</protein>
<dbReference type="SUPFAM" id="SSF52540">
    <property type="entry name" value="P-loop containing nucleoside triphosphate hydrolases"/>
    <property type="match status" value="1"/>
</dbReference>